<keyword evidence="3 6" id="KW-0547">Nucleotide-binding</keyword>
<dbReference type="RefSeq" id="WP_319614355.1">
    <property type="nucleotide sequence ID" value="NZ_JAWXYB010000018.1"/>
</dbReference>
<dbReference type="GO" id="GO:0006400">
    <property type="term" value="P:tRNA modification"/>
    <property type="evidence" value="ECO:0007669"/>
    <property type="project" value="UniProtKB-UniRule"/>
</dbReference>
<dbReference type="CDD" id="cd01992">
    <property type="entry name" value="TilS_N"/>
    <property type="match status" value="1"/>
</dbReference>
<sequence>MTTGIAARFAAAMDDLLGAAVPAPRLAVALSGGADSSCLAVLSHEWAVARGGSVVALIADHGLRAGSAAEAALTARRMAGLGIAAEIVTLDIPSGAALQERARDARHKALADRAAGQGAIWLLFGHHAGDQAELRAMRARRGPGGAVGMARFAGRHGVVLVRPLLGEDPATLRDELRRRGIGWVEDPSNADPRFERARIRAAGIEITGAGDRPTGAAGVWQDEEDGAAGFLARHARLHPAGYATLTAGAVPRAVLAALIRVIGGAVYNAHSDSVARLARDLRPATLGGVRIMRWARRECWLLCREPASCAPPVAAVAGAVWDRRFRIRAVPAGARTIGALGEAAVAFRSRTGLPGAVLRGLPAFFDGGRVVAVPYCDRGPSAFLMFHPPGPAAPLRWHDADGEVGSGARGVAGGARG</sequence>
<dbReference type="PANTHER" id="PTHR43033:SF5">
    <property type="entry name" value="TRNA(ILE)-LYSIDINE SYNTHETASE"/>
    <property type="match status" value="1"/>
</dbReference>
<dbReference type="InterPro" id="IPR012094">
    <property type="entry name" value="tRNA_Ile_lys_synt"/>
</dbReference>
<keyword evidence="6" id="KW-0963">Cytoplasm</keyword>
<comment type="function">
    <text evidence="6">Ligates lysine onto the cytidine present at position 34 of the AUA codon-specific tRNA(Ile) that contains the anticodon CAU, in an ATP-dependent manner. Cytidine is converted to lysidine, thus changing the amino acid specificity of the tRNA from methionine to isoleucine.</text>
</comment>
<feature type="domain" description="tRNA(Ile)-lysidine/2-thiocytidine synthase N-terminal" evidence="7">
    <location>
        <begin position="26"/>
        <end position="201"/>
    </location>
</feature>
<evidence type="ECO:0000256" key="2">
    <source>
        <dbReference type="ARBA" id="ARBA00022694"/>
    </source>
</evidence>
<dbReference type="EC" id="6.3.4.19" evidence="6"/>
<dbReference type="Gene3D" id="3.40.50.620">
    <property type="entry name" value="HUPs"/>
    <property type="match status" value="1"/>
</dbReference>
<comment type="similarity">
    <text evidence="6">Belongs to the tRNA(Ile)-lysidine synthase family.</text>
</comment>
<comment type="domain">
    <text evidence="6">The N-terminal region contains the highly conserved SGGXDS motif, predicted to be a P-loop motif involved in ATP binding.</text>
</comment>
<accession>A0AAW9DS40</accession>
<name>A0AAW9DS40_ACIAO</name>
<dbReference type="GO" id="GO:0005737">
    <property type="term" value="C:cytoplasm"/>
    <property type="evidence" value="ECO:0007669"/>
    <property type="project" value="UniProtKB-SubCell"/>
</dbReference>
<evidence type="ECO:0000313" key="8">
    <source>
        <dbReference type="EMBL" id="MDX5931441.1"/>
    </source>
</evidence>
<dbReference type="HAMAP" id="MF_01161">
    <property type="entry name" value="tRNA_Ile_lys_synt"/>
    <property type="match status" value="1"/>
</dbReference>
<evidence type="ECO:0000256" key="1">
    <source>
        <dbReference type="ARBA" id="ARBA00022598"/>
    </source>
</evidence>
<comment type="catalytic activity">
    <reaction evidence="5 6">
        <text>cytidine(34) in tRNA(Ile2) + L-lysine + ATP = lysidine(34) in tRNA(Ile2) + AMP + diphosphate + H(+)</text>
        <dbReference type="Rhea" id="RHEA:43744"/>
        <dbReference type="Rhea" id="RHEA-COMP:10625"/>
        <dbReference type="Rhea" id="RHEA-COMP:10670"/>
        <dbReference type="ChEBI" id="CHEBI:15378"/>
        <dbReference type="ChEBI" id="CHEBI:30616"/>
        <dbReference type="ChEBI" id="CHEBI:32551"/>
        <dbReference type="ChEBI" id="CHEBI:33019"/>
        <dbReference type="ChEBI" id="CHEBI:82748"/>
        <dbReference type="ChEBI" id="CHEBI:83665"/>
        <dbReference type="ChEBI" id="CHEBI:456215"/>
        <dbReference type="EC" id="6.3.4.19"/>
    </reaction>
</comment>
<evidence type="ECO:0000313" key="9">
    <source>
        <dbReference type="Proteomes" id="UP001279553"/>
    </source>
</evidence>
<evidence type="ECO:0000256" key="5">
    <source>
        <dbReference type="ARBA" id="ARBA00048539"/>
    </source>
</evidence>
<keyword evidence="1 6" id="KW-0436">Ligase</keyword>
<feature type="binding site" evidence="6">
    <location>
        <begin position="31"/>
        <end position="36"/>
    </location>
    <ligand>
        <name>ATP</name>
        <dbReference type="ChEBI" id="CHEBI:30616"/>
    </ligand>
</feature>
<protein>
    <recommendedName>
        <fullName evidence="6">tRNA(Ile)-lysidine synthase</fullName>
        <ecNumber evidence="6">6.3.4.19</ecNumber>
    </recommendedName>
    <alternativeName>
        <fullName evidence="6">tRNA(Ile)-2-lysyl-cytidine synthase</fullName>
    </alternativeName>
    <alternativeName>
        <fullName evidence="6">tRNA(Ile)-lysidine synthetase</fullName>
    </alternativeName>
</protein>
<dbReference type="InterPro" id="IPR011063">
    <property type="entry name" value="TilS/TtcA_N"/>
</dbReference>
<dbReference type="AlphaFoldDB" id="A0AAW9DS40"/>
<dbReference type="EMBL" id="JAWXYB010000018">
    <property type="protein sequence ID" value="MDX5931441.1"/>
    <property type="molecule type" value="Genomic_DNA"/>
</dbReference>
<reference evidence="8 9" key="1">
    <citation type="submission" date="2023-11" db="EMBL/GenBank/DDBJ databases">
        <title>MicrobeMod: A computational toolkit for identifying prokaryotic methylation and restriction-modification with nanopore sequencing.</title>
        <authorList>
            <person name="Crits-Christoph A."/>
            <person name="Kang S.C."/>
            <person name="Lee H."/>
            <person name="Ostrov N."/>
        </authorList>
    </citation>
    <scope>NUCLEOTIDE SEQUENCE [LARGE SCALE GENOMIC DNA]</scope>
    <source>
        <strain evidence="8 9">DSMZ 700</strain>
    </source>
</reference>
<dbReference type="SUPFAM" id="SSF52402">
    <property type="entry name" value="Adenine nucleotide alpha hydrolases-like"/>
    <property type="match status" value="1"/>
</dbReference>
<dbReference type="GO" id="GO:0005524">
    <property type="term" value="F:ATP binding"/>
    <property type="evidence" value="ECO:0007669"/>
    <property type="project" value="UniProtKB-UniRule"/>
</dbReference>
<evidence type="ECO:0000256" key="3">
    <source>
        <dbReference type="ARBA" id="ARBA00022741"/>
    </source>
</evidence>
<evidence type="ECO:0000256" key="6">
    <source>
        <dbReference type="HAMAP-Rule" id="MF_01161"/>
    </source>
</evidence>
<comment type="subcellular location">
    <subcellularLocation>
        <location evidence="6">Cytoplasm</location>
    </subcellularLocation>
</comment>
<dbReference type="InterPro" id="IPR014729">
    <property type="entry name" value="Rossmann-like_a/b/a_fold"/>
</dbReference>
<dbReference type="PANTHER" id="PTHR43033">
    <property type="entry name" value="TRNA(ILE)-LYSIDINE SYNTHASE-RELATED"/>
    <property type="match status" value="1"/>
</dbReference>
<keyword evidence="9" id="KW-1185">Reference proteome</keyword>
<keyword evidence="2 6" id="KW-0819">tRNA processing</keyword>
<dbReference type="InterPro" id="IPR012795">
    <property type="entry name" value="tRNA_Ile_lys_synt_N"/>
</dbReference>
<keyword evidence="4 6" id="KW-0067">ATP-binding</keyword>
<dbReference type="NCBIfam" id="TIGR02432">
    <property type="entry name" value="lysidine_TilS_N"/>
    <property type="match status" value="1"/>
</dbReference>
<gene>
    <name evidence="6 8" type="primary">tilS</name>
    <name evidence="8" type="ORF">SIL87_11745</name>
</gene>
<dbReference type="Proteomes" id="UP001279553">
    <property type="component" value="Unassembled WGS sequence"/>
</dbReference>
<dbReference type="GO" id="GO:0032267">
    <property type="term" value="F:tRNA(Ile)-lysidine synthase activity"/>
    <property type="evidence" value="ECO:0007669"/>
    <property type="project" value="UniProtKB-EC"/>
</dbReference>
<evidence type="ECO:0000256" key="4">
    <source>
        <dbReference type="ARBA" id="ARBA00022840"/>
    </source>
</evidence>
<organism evidence="8 9">
    <name type="scientific">Acidiphilium acidophilum</name>
    <name type="common">Thiobacillus acidophilus</name>
    <dbReference type="NCBI Taxonomy" id="76588"/>
    <lineage>
        <taxon>Bacteria</taxon>
        <taxon>Pseudomonadati</taxon>
        <taxon>Pseudomonadota</taxon>
        <taxon>Alphaproteobacteria</taxon>
        <taxon>Acetobacterales</taxon>
        <taxon>Acidocellaceae</taxon>
        <taxon>Acidiphilium</taxon>
    </lineage>
</organism>
<evidence type="ECO:0000259" key="7">
    <source>
        <dbReference type="Pfam" id="PF01171"/>
    </source>
</evidence>
<dbReference type="Pfam" id="PF01171">
    <property type="entry name" value="ATP_bind_3"/>
    <property type="match status" value="1"/>
</dbReference>
<proteinExistence type="inferred from homology"/>
<comment type="caution">
    <text evidence="8">The sequence shown here is derived from an EMBL/GenBank/DDBJ whole genome shotgun (WGS) entry which is preliminary data.</text>
</comment>